<evidence type="ECO:0000313" key="3">
    <source>
        <dbReference type="Proteomes" id="UP000261284"/>
    </source>
</evidence>
<name>A0A3E1NNF4_9BACT</name>
<keyword evidence="3" id="KW-1185">Reference proteome</keyword>
<proteinExistence type="predicted"/>
<evidence type="ECO:0000313" key="2">
    <source>
        <dbReference type="EMBL" id="RFM29461.1"/>
    </source>
</evidence>
<dbReference type="AlphaFoldDB" id="A0A3E1NNF4"/>
<comment type="caution">
    <text evidence="2">The sequence shown here is derived from an EMBL/GenBank/DDBJ whole genome shotgun (WGS) entry which is preliminary data.</text>
</comment>
<dbReference type="Proteomes" id="UP000261284">
    <property type="component" value="Unassembled WGS sequence"/>
</dbReference>
<evidence type="ECO:0000259" key="1">
    <source>
        <dbReference type="Pfam" id="PF13619"/>
    </source>
</evidence>
<dbReference type="Pfam" id="PF13619">
    <property type="entry name" value="KTSC"/>
    <property type="match status" value="1"/>
</dbReference>
<protein>
    <submittedName>
        <fullName evidence="2">KTSC domain-containing protein</fullName>
    </submittedName>
</protein>
<dbReference type="OrthoDB" id="8450910at2"/>
<reference evidence="2 3" key="1">
    <citation type="submission" date="2018-08" db="EMBL/GenBank/DDBJ databases">
        <title>Chitinophagaceae sp. K23C18032701, a novel bacterium isolated from forest soil.</title>
        <authorList>
            <person name="Wang C."/>
        </authorList>
    </citation>
    <scope>NUCLEOTIDE SEQUENCE [LARGE SCALE GENOMIC DNA]</scope>
    <source>
        <strain evidence="2 3">K23C18032701</strain>
    </source>
</reference>
<dbReference type="RefSeq" id="WP_116845218.1">
    <property type="nucleotide sequence ID" value="NZ_QTJU01000001.1"/>
</dbReference>
<sequence>MRRRPVVSSVIQSAGYEPGSQVLEIAFVESGHVYQYLDVPGHIYSALLRAHSKGKYYNQYIKEQYAFKQVR</sequence>
<feature type="domain" description="KTSC" evidence="1">
    <location>
        <begin position="8"/>
        <end position="65"/>
    </location>
</feature>
<dbReference type="EMBL" id="QTJU01000001">
    <property type="protein sequence ID" value="RFM29461.1"/>
    <property type="molecule type" value="Genomic_DNA"/>
</dbReference>
<dbReference type="InterPro" id="IPR025309">
    <property type="entry name" value="KTSC_dom"/>
</dbReference>
<gene>
    <name evidence="2" type="ORF">DXN05_00285</name>
</gene>
<organism evidence="2 3">
    <name type="scientific">Deminuibacter soli</name>
    <dbReference type="NCBI Taxonomy" id="2291815"/>
    <lineage>
        <taxon>Bacteria</taxon>
        <taxon>Pseudomonadati</taxon>
        <taxon>Bacteroidota</taxon>
        <taxon>Chitinophagia</taxon>
        <taxon>Chitinophagales</taxon>
        <taxon>Chitinophagaceae</taxon>
        <taxon>Deminuibacter</taxon>
    </lineage>
</organism>
<accession>A0A3E1NNF4</accession>